<evidence type="ECO:0000313" key="6">
    <source>
        <dbReference type="Proteomes" id="UP001443914"/>
    </source>
</evidence>
<keyword evidence="1" id="KW-0479">Metal-binding</keyword>
<keyword evidence="1" id="KW-0862">Zinc</keyword>
<accession>A0AAW1MQT0</accession>
<dbReference type="Pfam" id="PF00098">
    <property type="entry name" value="zf-CCHC"/>
    <property type="match status" value="1"/>
</dbReference>
<evidence type="ECO:0000256" key="2">
    <source>
        <dbReference type="SAM" id="Coils"/>
    </source>
</evidence>
<dbReference type="InterPro" id="IPR036875">
    <property type="entry name" value="Znf_CCHC_sf"/>
</dbReference>
<dbReference type="SMART" id="SM00343">
    <property type="entry name" value="ZnF_C2HC"/>
    <property type="match status" value="1"/>
</dbReference>
<evidence type="ECO:0000313" key="5">
    <source>
        <dbReference type="EMBL" id="KAK9750025.1"/>
    </source>
</evidence>
<dbReference type="Gene3D" id="4.10.60.10">
    <property type="entry name" value="Zinc finger, CCHC-type"/>
    <property type="match status" value="1"/>
</dbReference>
<evidence type="ECO:0000256" key="3">
    <source>
        <dbReference type="SAM" id="MobiDB-lite"/>
    </source>
</evidence>
<dbReference type="EMBL" id="JBDFQZ010000002">
    <property type="protein sequence ID" value="KAK9750025.1"/>
    <property type="molecule type" value="Genomic_DNA"/>
</dbReference>
<keyword evidence="1" id="KW-0863">Zinc-finger</keyword>
<name>A0AAW1MQT0_SAPOF</name>
<dbReference type="GO" id="GO:0003676">
    <property type="term" value="F:nucleic acid binding"/>
    <property type="evidence" value="ECO:0007669"/>
    <property type="project" value="InterPro"/>
</dbReference>
<comment type="caution">
    <text evidence="5">The sequence shown here is derived from an EMBL/GenBank/DDBJ whole genome shotgun (WGS) entry which is preliminary data.</text>
</comment>
<protein>
    <recommendedName>
        <fullName evidence="4">CCHC-type domain-containing protein</fullName>
    </recommendedName>
</protein>
<organism evidence="5 6">
    <name type="scientific">Saponaria officinalis</name>
    <name type="common">Common soapwort</name>
    <name type="synonym">Lychnis saponaria</name>
    <dbReference type="NCBI Taxonomy" id="3572"/>
    <lineage>
        <taxon>Eukaryota</taxon>
        <taxon>Viridiplantae</taxon>
        <taxon>Streptophyta</taxon>
        <taxon>Embryophyta</taxon>
        <taxon>Tracheophyta</taxon>
        <taxon>Spermatophyta</taxon>
        <taxon>Magnoliopsida</taxon>
        <taxon>eudicotyledons</taxon>
        <taxon>Gunneridae</taxon>
        <taxon>Pentapetalae</taxon>
        <taxon>Caryophyllales</taxon>
        <taxon>Caryophyllaceae</taxon>
        <taxon>Caryophylleae</taxon>
        <taxon>Saponaria</taxon>
    </lineage>
</organism>
<dbReference type="AlphaFoldDB" id="A0AAW1MQT0"/>
<dbReference type="PROSITE" id="PS50158">
    <property type="entry name" value="ZF_CCHC"/>
    <property type="match status" value="1"/>
</dbReference>
<feature type="coiled-coil region" evidence="2">
    <location>
        <begin position="397"/>
        <end position="466"/>
    </location>
</feature>
<dbReference type="PANTHER" id="PTHR34676:SF8">
    <property type="entry name" value="TRANSMEMBRANE PROTEIN"/>
    <property type="match status" value="1"/>
</dbReference>
<evidence type="ECO:0000256" key="1">
    <source>
        <dbReference type="PROSITE-ProRule" id="PRU00047"/>
    </source>
</evidence>
<feature type="domain" description="CCHC-type" evidence="4">
    <location>
        <begin position="281"/>
        <end position="295"/>
    </location>
</feature>
<dbReference type="InterPro" id="IPR001878">
    <property type="entry name" value="Znf_CCHC"/>
</dbReference>
<reference evidence="5" key="1">
    <citation type="submission" date="2024-03" db="EMBL/GenBank/DDBJ databases">
        <title>WGS assembly of Saponaria officinalis var. Norfolk2.</title>
        <authorList>
            <person name="Jenkins J."/>
            <person name="Shu S."/>
            <person name="Grimwood J."/>
            <person name="Barry K."/>
            <person name="Goodstein D."/>
            <person name="Schmutz J."/>
            <person name="Leebens-Mack J."/>
            <person name="Osbourn A."/>
        </authorList>
    </citation>
    <scope>NUCLEOTIDE SEQUENCE [LARGE SCALE GENOMIC DNA]</scope>
    <source>
        <strain evidence="5">JIC</strain>
    </source>
</reference>
<proteinExistence type="predicted"/>
<dbReference type="Proteomes" id="UP001443914">
    <property type="component" value="Unassembled WGS sequence"/>
</dbReference>
<dbReference type="GO" id="GO:0008270">
    <property type="term" value="F:zinc ion binding"/>
    <property type="evidence" value="ECO:0007669"/>
    <property type="project" value="UniProtKB-KW"/>
</dbReference>
<gene>
    <name evidence="5" type="ORF">RND81_02G167600</name>
</gene>
<keyword evidence="6" id="KW-1185">Reference proteome</keyword>
<dbReference type="SUPFAM" id="SSF57756">
    <property type="entry name" value="Retrovirus zinc finger-like domains"/>
    <property type="match status" value="1"/>
</dbReference>
<evidence type="ECO:0000259" key="4">
    <source>
        <dbReference type="PROSITE" id="PS50158"/>
    </source>
</evidence>
<dbReference type="Pfam" id="PF14223">
    <property type="entry name" value="Retrotran_gag_2"/>
    <property type="match status" value="1"/>
</dbReference>
<sequence>MDSKFLKCPVFDGKNYGLWKNMMTHYIKGQDWDYWMIIRNGPHKILVASKEGTTKEKKEEDYDEADYKKAEKNSKAVSLLQNGMTITEFDRFSSCTTAKEIWDGLELAYEGTSLVKKQRIDLLIQKYELFSMEPNESLDSMSARFSSIINELKNLGRNYDTEDIARKVLRSLTKKWRAKVTAIEESKDLSKLTYQELIGSLMAYELTLNADDAEQSRGKNVALASEDVSSDLEEETVLFARRFRNRIFRNKQAKPAANNNNNKTSNKKAFEPKSSFANRGCFRCGESGHMIKDCPTWEKIKDKKRREKTKKEFKQVMLASCWGDLESEDEEGSDDDDEVANLCLSSVSLDLLSEGESLDSDCCFLGESDEDEEEEVSYLELKKKVKKLSRNALVEYFEHCLDKCHEQEMELNDLKEQINDIAEENHILKSKAKLKSKVTSNLATSLDKSESEKKELELKVKAHDAITSDLKIEIKNLQDKKQHSDDIVVLNKRFQDSLDKTKDNNVDHPKCLEEISTLKDLLLHARKVHDKWEGSTKVLDFLTSQSDKNMNKGLGHECYSRRDHSKCKPTSPELHDFRRRKYADLLEYLICNYCGHTERNNNFRWFYDMSFDYSTVSKMPPISRKPEHSKPVHKSTRYVRPTSNPKPTPPKQDNPRPRSKTIRKIWVRKDLVYRVTNHKGPNLAWVPKSCL</sequence>
<dbReference type="PANTHER" id="PTHR34676">
    <property type="entry name" value="DUF4219 DOMAIN-CONTAINING PROTEIN-RELATED"/>
    <property type="match status" value="1"/>
</dbReference>
<feature type="region of interest" description="Disordered" evidence="3">
    <location>
        <begin position="621"/>
        <end position="661"/>
    </location>
</feature>
<keyword evidence="2" id="KW-0175">Coiled coil</keyword>